<feature type="transmembrane region" description="Helical" evidence="7">
    <location>
        <begin position="201"/>
        <end position="220"/>
    </location>
</feature>
<feature type="transmembrane region" description="Helical" evidence="7">
    <location>
        <begin position="129"/>
        <end position="153"/>
    </location>
</feature>
<keyword evidence="6 7" id="KW-0472">Membrane</keyword>
<evidence type="ECO:0000256" key="2">
    <source>
        <dbReference type="ARBA" id="ARBA00022448"/>
    </source>
</evidence>
<dbReference type="SUPFAM" id="SSF103473">
    <property type="entry name" value="MFS general substrate transporter"/>
    <property type="match status" value="1"/>
</dbReference>
<dbReference type="RefSeq" id="WP_379565943.1">
    <property type="nucleotide sequence ID" value="NZ_JBHSQK010000021.1"/>
</dbReference>
<keyword evidence="2" id="KW-0813">Transport</keyword>
<keyword evidence="10" id="KW-1185">Reference proteome</keyword>
<comment type="caution">
    <text evidence="9">The sequence shown here is derived from an EMBL/GenBank/DDBJ whole genome shotgun (WGS) entry which is preliminary data.</text>
</comment>
<feature type="transmembrane region" description="Helical" evidence="7">
    <location>
        <begin position="63"/>
        <end position="88"/>
    </location>
</feature>
<feature type="transmembrane region" description="Helical" evidence="7">
    <location>
        <begin position="323"/>
        <end position="342"/>
    </location>
</feature>
<dbReference type="PANTHER" id="PTHR43045">
    <property type="entry name" value="SHIKIMATE TRANSPORTER"/>
    <property type="match status" value="1"/>
</dbReference>
<feature type="transmembrane region" description="Helical" evidence="7">
    <location>
        <begin position="389"/>
        <end position="409"/>
    </location>
</feature>
<evidence type="ECO:0000256" key="6">
    <source>
        <dbReference type="ARBA" id="ARBA00023136"/>
    </source>
</evidence>
<feature type="transmembrane region" description="Helical" evidence="7">
    <location>
        <begin position="257"/>
        <end position="279"/>
    </location>
</feature>
<dbReference type="PROSITE" id="PS50850">
    <property type="entry name" value="MFS"/>
    <property type="match status" value="1"/>
</dbReference>
<gene>
    <name evidence="9" type="ORF">ACFQH9_11325</name>
</gene>
<proteinExistence type="predicted"/>
<dbReference type="CDD" id="cd17369">
    <property type="entry name" value="MFS_ShiA_like"/>
    <property type="match status" value="1"/>
</dbReference>
<keyword evidence="3" id="KW-1003">Cell membrane</keyword>
<dbReference type="InterPro" id="IPR005829">
    <property type="entry name" value="Sugar_transporter_CS"/>
</dbReference>
<dbReference type="PROSITE" id="PS00217">
    <property type="entry name" value="SUGAR_TRANSPORT_2"/>
    <property type="match status" value="1"/>
</dbReference>
<evidence type="ECO:0000313" key="10">
    <source>
        <dbReference type="Proteomes" id="UP001596119"/>
    </source>
</evidence>
<evidence type="ECO:0000313" key="9">
    <source>
        <dbReference type="EMBL" id="MFC5948868.1"/>
    </source>
</evidence>
<evidence type="ECO:0000259" key="8">
    <source>
        <dbReference type="PROSITE" id="PS50850"/>
    </source>
</evidence>
<name>A0ABW1I7D0_9PSEU</name>
<evidence type="ECO:0000256" key="5">
    <source>
        <dbReference type="ARBA" id="ARBA00022989"/>
    </source>
</evidence>
<evidence type="ECO:0000256" key="1">
    <source>
        <dbReference type="ARBA" id="ARBA00004651"/>
    </source>
</evidence>
<organism evidence="9 10">
    <name type="scientific">Pseudonocardia lutea</name>
    <dbReference type="NCBI Taxonomy" id="2172015"/>
    <lineage>
        <taxon>Bacteria</taxon>
        <taxon>Bacillati</taxon>
        <taxon>Actinomycetota</taxon>
        <taxon>Actinomycetes</taxon>
        <taxon>Pseudonocardiales</taxon>
        <taxon>Pseudonocardiaceae</taxon>
        <taxon>Pseudonocardia</taxon>
    </lineage>
</organism>
<accession>A0ABW1I7D0</accession>
<dbReference type="PROSITE" id="PS00216">
    <property type="entry name" value="SUGAR_TRANSPORT_1"/>
    <property type="match status" value="1"/>
</dbReference>
<feature type="transmembrane region" description="Helical" evidence="7">
    <location>
        <begin position="165"/>
        <end position="189"/>
    </location>
</feature>
<dbReference type="EMBL" id="JBHSQK010000021">
    <property type="protein sequence ID" value="MFC5948868.1"/>
    <property type="molecule type" value="Genomic_DNA"/>
</dbReference>
<evidence type="ECO:0000256" key="7">
    <source>
        <dbReference type="SAM" id="Phobius"/>
    </source>
</evidence>
<feature type="transmembrane region" description="Helical" evidence="7">
    <location>
        <begin position="100"/>
        <end position="123"/>
    </location>
</feature>
<keyword evidence="4 7" id="KW-0812">Transmembrane</keyword>
<feature type="domain" description="Major facilitator superfamily (MFS) profile" evidence="8">
    <location>
        <begin position="26"/>
        <end position="439"/>
    </location>
</feature>
<dbReference type="Pfam" id="PF07690">
    <property type="entry name" value="MFS_1"/>
    <property type="match status" value="1"/>
</dbReference>
<sequence>MSTEVLTPPSPAGPAGIPDRAAVRRINLASMAGTTIEYYDYFIYGTAAALVFGKVFFPNMGGVVGALAAFGTFAVVFVFRPVGSVLFGHIGDRLGRKRTLILTLMMMGSCTVAVGLLPGAATIGVAAPILLVVLRAVQGLAVGGEWAGAALFASENAPDGRRGRFALYPQVGATLAFALAAATFLAVDLGIGETSQAFVSWGWRVPFVLSALLIGVGLWVRLRTTETPVFTAAAAARTSTPRAVPFLEVWRRQPRTMLLATGLTTGVFASMSIASVYLTSYATSSLGMSTAGILVIDIVGSVATVAITAAAAVLSDRFGRRPLVLAGCIALAVWSLVLFPLIDTRSPLAIGTGVVVLLGLIGLAYGPLGAYLPEMFSTRHRYTGAGLSYNLGGVVGGAGILMAAAPLAASGWGPIALGLCMAVLLLISVGCLWGLPETRDRSLTAE</sequence>
<evidence type="ECO:0000256" key="3">
    <source>
        <dbReference type="ARBA" id="ARBA00022475"/>
    </source>
</evidence>
<feature type="transmembrane region" description="Helical" evidence="7">
    <location>
        <begin position="291"/>
        <end position="314"/>
    </location>
</feature>
<feature type="transmembrane region" description="Helical" evidence="7">
    <location>
        <begin position="348"/>
        <end position="368"/>
    </location>
</feature>
<evidence type="ECO:0000256" key="4">
    <source>
        <dbReference type="ARBA" id="ARBA00022692"/>
    </source>
</evidence>
<dbReference type="InterPro" id="IPR020846">
    <property type="entry name" value="MFS_dom"/>
</dbReference>
<dbReference type="Proteomes" id="UP001596119">
    <property type="component" value="Unassembled WGS sequence"/>
</dbReference>
<keyword evidence="5 7" id="KW-1133">Transmembrane helix</keyword>
<dbReference type="Gene3D" id="1.20.1250.20">
    <property type="entry name" value="MFS general substrate transporter like domains"/>
    <property type="match status" value="2"/>
</dbReference>
<dbReference type="InterPro" id="IPR011701">
    <property type="entry name" value="MFS"/>
</dbReference>
<dbReference type="InterPro" id="IPR036259">
    <property type="entry name" value="MFS_trans_sf"/>
</dbReference>
<dbReference type="PANTHER" id="PTHR43045:SF2">
    <property type="entry name" value="INNER MEMBRANE METABOLITE TRANSPORT PROTEIN YHJE"/>
    <property type="match status" value="1"/>
</dbReference>
<reference evidence="10" key="1">
    <citation type="journal article" date="2019" name="Int. J. Syst. Evol. Microbiol.">
        <title>The Global Catalogue of Microorganisms (GCM) 10K type strain sequencing project: providing services to taxonomists for standard genome sequencing and annotation.</title>
        <authorList>
            <consortium name="The Broad Institute Genomics Platform"/>
            <consortium name="The Broad Institute Genome Sequencing Center for Infectious Disease"/>
            <person name="Wu L."/>
            <person name="Ma J."/>
        </authorList>
    </citation>
    <scope>NUCLEOTIDE SEQUENCE [LARGE SCALE GENOMIC DNA]</scope>
    <source>
        <strain evidence="10">CGMCC 4.7397</strain>
    </source>
</reference>
<comment type="subcellular location">
    <subcellularLocation>
        <location evidence="1">Cell membrane</location>
        <topology evidence="1">Multi-pass membrane protein</topology>
    </subcellularLocation>
</comment>
<feature type="transmembrane region" description="Helical" evidence="7">
    <location>
        <begin position="415"/>
        <end position="435"/>
    </location>
</feature>
<protein>
    <submittedName>
        <fullName evidence="9">MFS transporter</fullName>
    </submittedName>
</protein>